<name>A0A9D8KCY1_9DELT</name>
<gene>
    <name evidence="2" type="ORF">JW984_01385</name>
</gene>
<reference evidence="2" key="2">
    <citation type="submission" date="2021-01" db="EMBL/GenBank/DDBJ databases">
        <authorList>
            <person name="Hahn C.R."/>
            <person name="Youssef N.H."/>
            <person name="Elshahed M."/>
        </authorList>
    </citation>
    <scope>NUCLEOTIDE SEQUENCE</scope>
    <source>
        <strain evidence="2">Zod_Metabat.24</strain>
    </source>
</reference>
<evidence type="ECO:0000313" key="3">
    <source>
        <dbReference type="Proteomes" id="UP000809273"/>
    </source>
</evidence>
<evidence type="ECO:0000256" key="1">
    <source>
        <dbReference type="SAM" id="SignalP"/>
    </source>
</evidence>
<protein>
    <submittedName>
        <fullName evidence="2">Uncharacterized protein</fullName>
    </submittedName>
</protein>
<proteinExistence type="predicted"/>
<comment type="caution">
    <text evidence="2">The sequence shown here is derived from an EMBL/GenBank/DDBJ whole genome shotgun (WGS) entry which is preliminary data.</text>
</comment>
<organism evidence="2 3">
    <name type="scientific">Candidatus Zymogenus saltonus</name>
    <dbReference type="NCBI Taxonomy" id="2844893"/>
    <lineage>
        <taxon>Bacteria</taxon>
        <taxon>Deltaproteobacteria</taxon>
        <taxon>Candidatus Zymogenia</taxon>
        <taxon>Candidatus Zymogeniales</taxon>
        <taxon>Candidatus Zymogenaceae</taxon>
        <taxon>Candidatus Zymogenus</taxon>
    </lineage>
</organism>
<reference evidence="2" key="1">
    <citation type="journal article" date="2021" name="Environ. Microbiol.">
        <title>Genomic characterization of three novel Desulfobacterota classes expand the metabolic and phylogenetic diversity of the phylum.</title>
        <authorList>
            <person name="Murphy C.L."/>
            <person name="Biggerstaff J."/>
            <person name="Eichhorn A."/>
            <person name="Ewing E."/>
            <person name="Shahan R."/>
            <person name="Soriano D."/>
            <person name="Stewart S."/>
            <person name="VanMol K."/>
            <person name="Walker R."/>
            <person name="Walters P."/>
            <person name="Elshahed M.S."/>
            <person name="Youssef N.H."/>
        </authorList>
    </citation>
    <scope>NUCLEOTIDE SEQUENCE</scope>
    <source>
        <strain evidence="2">Zod_Metabat.24</strain>
    </source>
</reference>
<dbReference type="EMBL" id="JAFGIX010000007">
    <property type="protein sequence ID" value="MBN1571827.1"/>
    <property type="molecule type" value="Genomic_DNA"/>
</dbReference>
<dbReference type="AlphaFoldDB" id="A0A9D8KCY1"/>
<feature type="chain" id="PRO_5038833747" evidence="1">
    <location>
        <begin position="25"/>
        <end position="503"/>
    </location>
</feature>
<sequence length="503" mass="55379">MIQKKLFTVILSALLIVILSTAYAADMNPLPTERAETIGKGHLRLNNSSSLDYLNDNTRLYHFSSLNLILGVAENADLFLKYRGLTYREGPDFNDAIGPGDLTVGLKASPFSGDWGTLGFLISTKLPNANDKDGLGTDVQDFHLVGLYTLALKSLILNFNAGLHIIGDTTEMRKYHYLFGYGVGFEYMISDHFSIVGDVSGATGGRDDFEWCKATLGFVAPIANGWEWGLTASAGLTSETPDWSVGLHFSREWSLDGLIPDTSPASGGNPTIVILYPFPLDLEEAATIGHGSLYFEAEFSAMGFKRYNLYTPSLDLRYGIAEGVDVQVEIPYSFLEDSPIYGRTDGLSDVRVGFKISPWRLGKFQFGVLNEIKMPSTNDSEGLGKKEMDYTLLFLTSASLDRFLVHLNLGFSIEGNPEETSSQRDFLIFGAGAEYALTDWLSLYGNFYGKTFHTDRLCSYLLEGGFRFMLYKKIIVSASGGTGFANNDPDWTANFGVALPIDF</sequence>
<evidence type="ECO:0000313" key="2">
    <source>
        <dbReference type="EMBL" id="MBN1571827.1"/>
    </source>
</evidence>
<accession>A0A9D8KCY1</accession>
<feature type="signal peptide" evidence="1">
    <location>
        <begin position="1"/>
        <end position="24"/>
    </location>
</feature>
<keyword evidence="1" id="KW-0732">Signal</keyword>
<dbReference type="Proteomes" id="UP000809273">
    <property type="component" value="Unassembled WGS sequence"/>
</dbReference>